<sequence length="88" mass="10474">MASKGEIIYRLSKKINPPENLVITKFTLNGNKTKSTIVFLQDKNTKKPHCSHTFQIEVLKNWLQKKNLNQNSLYFDCKFLKYFEKFPY</sequence>
<organism evidence="1">
    <name type="scientific">marine sediment metagenome</name>
    <dbReference type="NCBI Taxonomy" id="412755"/>
    <lineage>
        <taxon>unclassified sequences</taxon>
        <taxon>metagenomes</taxon>
        <taxon>ecological metagenomes</taxon>
    </lineage>
</organism>
<evidence type="ECO:0000313" key="1">
    <source>
        <dbReference type="EMBL" id="KKN15283.1"/>
    </source>
</evidence>
<dbReference type="EMBL" id="LAZR01003728">
    <property type="protein sequence ID" value="KKN15283.1"/>
    <property type="molecule type" value="Genomic_DNA"/>
</dbReference>
<dbReference type="AlphaFoldDB" id="A0A0F9RDG3"/>
<protein>
    <submittedName>
        <fullName evidence="1">Uncharacterized protein</fullName>
    </submittedName>
</protein>
<name>A0A0F9RDG3_9ZZZZ</name>
<comment type="caution">
    <text evidence="1">The sequence shown here is derived from an EMBL/GenBank/DDBJ whole genome shotgun (WGS) entry which is preliminary data.</text>
</comment>
<gene>
    <name evidence="1" type="ORF">LCGC14_0987700</name>
</gene>
<reference evidence="1" key="1">
    <citation type="journal article" date="2015" name="Nature">
        <title>Complex archaea that bridge the gap between prokaryotes and eukaryotes.</title>
        <authorList>
            <person name="Spang A."/>
            <person name="Saw J.H."/>
            <person name="Jorgensen S.L."/>
            <person name="Zaremba-Niedzwiedzka K."/>
            <person name="Martijn J."/>
            <person name="Lind A.E."/>
            <person name="van Eijk R."/>
            <person name="Schleper C."/>
            <person name="Guy L."/>
            <person name="Ettema T.J."/>
        </authorList>
    </citation>
    <scope>NUCLEOTIDE SEQUENCE</scope>
</reference>
<proteinExistence type="predicted"/>
<accession>A0A0F9RDG3</accession>